<accession>A0ABZ2HHA4</accession>
<evidence type="ECO:0000313" key="3">
    <source>
        <dbReference type="Proteomes" id="UP001364156"/>
    </source>
</evidence>
<organism evidence="2 3">
    <name type="scientific">Roseovarius phycicola</name>
    <dbReference type="NCBI Taxonomy" id="3080976"/>
    <lineage>
        <taxon>Bacteria</taxon>
        <taxon>Pseudomonadati</taxon>
        <taxon>Pseudomonadota</taxon>
        <taxon>Alphaproteobacteria</taxon>
        <taxon>Rhodobacterales</taxon>
        <taxon>Roseobacteraceae</taxon>
        <taxon>Roseovarius</taxon>
    </lineage>
</organism>
<sequence>MSSYSRRFILCAVPAALAGCGFSPAFAPGGAATRLQDNILLDEPQGREGFLFNSHFEDRLGRGVQGKYGLSYSITLDEDAIAIAEDNVITRFNLLGSVKYALRDMQSKAVLVSGQVDNFTSYSASGTTVATQAAQRDAEARLMIILADQIINKLTAEAGKLPA</sequence>
<evidence type="ECO:0000256" key="1">
    <source>
        <dbReference type="SAM" id="SignalP"/>
    </source>
</evidence>
<dbReference type="Gene3D" id="3.30.160.150">
    <property type="entry name" value="Lipoprotein like domain"/>
    <property type="match status" value="1"/>
</dbReference>
<dbReference type="RefSeq" id="WP_338549088.1">
    <property type="nucleotide sequence ID" value="NZ_CP146069.1"/>
</dbReference>
<keyword evidence="2" id="KW-0449">Lipoprotein</keyword>
<dbReference type="InterPro" id="IPR007485">
    <property type="entry name" value="LPS_assembly_LptE"/>
</dbReference>
<name>A0ABZ2HHA4_9RHOB</name>
<proteinExistence type="predicted"/>
<feature type="chain" id="PRO_5046685138" evidence="1">
    <location>
        <begin position="28"/>
        <end position="163"/>
    </location>
</feature>
<dbReference type="Proteomes" id="UP001364156">
    <property type="component" value="Chromosome"/>
</dbReference>
<keyword evidence="3" id="KW-1185">Reference proteome</keyword>
<protein>
    <submittedName>
        <fullName evidence="2">LPS assembly lipoprotein LptE</fullName>
    </submittedName>
</protein>
<feature type="signal peptide" evidence="1">
    <location>
        <begin position="1"/>
        <end position="27"/>
    </location>
</feature>
<gene>
    <name evidence="2" type="primary">lptE</name>
    <name evidence="2" type="ORF">RZ517_15810</name>
</gene>
<evidence type="ECO:0000313" key="2">
    <source>
        <dbReference type="EMBL" id="WWR46219.1"/>
    </source>
</evidence>
<dbReference type="Pfam" id="PF04390">
    <property type="entry name" value="LptE"/>
    <property type="match status" value="1"/>
</dbReference>
<keyword evidence="1" id="KW-0732">Signal</keyword>
<reference evidence="2 3" key="1">
    <citation type="submission" date="2023-10" db="EMBL/GenBank/DDBJ databases">
        <title>Roseovarius strain S88 nov., isolated from a marine algae.</title>
        <authorList>
            <person name="Lee M.W."/>
            <person name="Lee J.K."/>
            <person name="Kim J.M."/>
            <person name="Choi D.G."/>
            <person name="Baek J.H."/>
            <person name="Bayburt H."/>
            <person name="Jung J.J."/>
            <person name="Han D.M."/>
            <person name="Jeon C.O."/>
        </authorList>
    </citation>
    <scope>NUCLEOTIDE SEQUENCE [LARGE SCALE GENOMIC DNA]</scope>
    <source>
        <strain evidence="2 3">S88</strain>
    </source>
</reference>
<dbReference type="PROSITE" id="PS51257">
    <property type="entry name" value="PROKAR_LIPOPROTEIN"/>
    <property type="match status" value="1"/>
</dbReference>
<dbReference type="EMBL" id="CP146069">
    <property type="protein sequence ID" value="WWR46219.1"/>
    <property type="molecule type" value="Genomic_DNA"/>
</dbReference>